<evidence type="ECO:0000313" key="8">
    <source>
        <dbReference type="EMBL" id="MYL20122.1"/>
    </source>
</evidence>
<dbReference type="GO" id="GO:0046872">
    <property type="term" value="F:metal ion binding"/>
    <property type="evidence" value="ECO:0007669"/>
    <property type="project" value="UniProtKB-KW"/>
</dbReference>
<reference evidence="8 9" key="1">
    <citation type="submission" date="2019-11" db="EMBL/GenBank/DDBJ databases">
        <title>Genome sequences of 17 halophilic strains isolated from different environments.</title>
        <authorList>
            <person name="Furrow R.E."/>
        </authorList>
    </citation>
    <scope>NUCLEOTIDE SEQUENCE [LARGE SCALE GENOMIC DNA]</scope>
    <source>
        <strain evidence="8 9">22511_23_Filter</strain>
    </source>
</reference>
<dbReference type="GO" id="GO:0016788">
    <property type="term" value="F:hydrolase activity, acting on ester bonds"/>
    <property type="evidence" value="ECO:0007669"/>
    <property type="project" value="InterPro"/>
</dbReference>
<feature type="binding site" evidence="7">
    <location>
        <position position="105"/>
    </location>
    <ligand>
        <name>Mg(2+)</name>
        <dbReference type="ChEBI" id="CHEBI:18420"/>
    </ligand>
</feature>
<dbReference type="SFLD" id="SFLDS00003">
    <property type="entry name" value="Haloacid_Dehalogenase"/>
    <property type="match status" value="1"/>
</dbReference>
<dbReference type="AlphaFoldDB" id="A0A845DUX8"/>
<evidence type="ECO:0000256" key="2">
    <source>
        <dbReference type="ARBA" id="ARBA00005893"/>
    </source>
</evidence>
<feature type="binding site" evidence="7">
    <location>
        <position position="12"/>
    </location>
    <ligand>
        <name>Mg(2+)</name>
        <dbReference type="ChEBI" id="CHEBI:18420"/>
    </ligand>
</feature>
<dbReference type="SFLD" id="SFLDG01136">
    <property type="entry name" value="C1.6:_Phosphoserine_Phosphatas"/>
    <property type="match status" value="1"/>
</dbReference>
<dbReference type="PIRSF" id="PIRSF006118">
    <property type="entry name" value="KDO8-P_Ptase"/>
    <property type="match status" value="1"/>
</dbReference>
<dbReference type="SFLD" id="SFLDG01138">
    <property type="entry name" value="C1.6.2:_Deoxy-d-mannose-octulo"/>
    <property type="match status" value="1"/>
</dbReference>
<dbReference type="FunFam" id="3.40.50.1000:FF:000029">
    <property type="entry name" value="3-deoxy-D-manno-octulosonate 8-phosphate phosphatase KdsC"/>
    <property type="match status" value="1"/>
</dbReference>
<dbReference type="InterPro" id="IPR036412">
    <property type="entry name" value="HAD-like_sf"/>
</dbReference>
<dbReference type="PANTHER" id="PTHR21485:SF3">
    <property type="entry name" value="N-ACYLNEURAMINATE CYTIDYLYLTRANSFERASE"/>
    <property type="match status" value="1"/>
</dbReference>
<organism evidence="8 9">
    <name type="scientific">Halobacillus litoralis</name>
    <dbReference type="NCBI Taxonomy" id="45668"/>
    <lineage>
        <taxon>Bacteria</taxon>
        <taxon>Bacillati</taxon>
        <taxon>Bacillota</taxon>
        <taxon>Bacilli</taxon>
        <taxon>Bacillales</taxon>
        <taxon>Bacillaceae</taxon>
        <taxon>Halobacillus</taxon>
    </lineage>
</organism>
<dbReference type="InterPro" id="IPR050793">
    <property type="entry name" value="CMP-NeuNAc_synthase"/>
</dbReference>
<dbReference type="NCBIfam" id="TIGR01662">
    <property type="entry name" value="HAD-SF-IIIA"/>
    <property type="match status" value="1"/>
</dbReference>
<proteinExistence type="inferred from homology"/>
<evidence type="ECO:0000256" key="5">
    <source>
        <dbReference type="ARBA" id="ARBA00022801"/>
    </source>
</evidence>
<dbReference type="RefSeq" id="WP_160836543.1">
    <property type="nucleotide sequence ID" value="NZ_WMET01000002.1"/>
</dbReference>
<keyword evidence="4 7" id="KW-0479">Metal-binding</keyword>
<dbReference type="Pfam" id="PF00702">
    <property type="entry name" value="Hydrolase"/>
    <property type="match status" value="1"/>
</dbReference>
<dbReference type="PANTHER" id="PTHR21485">
    <property type="entry name" value="HAD SUPERFAMILY MEMBERS CMAS AND KDSC"/>
    <property type="match status" value="1"/>
</dbReference>
<keyword evidence="5 8" id="KW-0378">Hydrolase</keyword>
<dbReference type="GO" id="GO:0008781">
    <property type="term" value="F:N-acylneuraminate cytidylyltransferase activity"/>
    <property type="evidence" value="ECO:0007669"/>
    <property type="project" value="TreeGrafter"/>
</dbReference>
<keyword evidence="6 7" id="KW-0460">Magnesium</keyword>
<comment type="cofactor">
    <cofactor evidence="1 7">
        <name>Mg(2+)</name>
        <dbReference type="ChEBI" id="CHEBI:18420"/>
    </cofactor>
</comment>
<dbReference type="InterPro" id="IPR006549">
    <property type="entry name" value="HAD-SF_hydro_IIIA"/>
</dbReference>
<dbReference type="OrthoDB" id="9805604at2"/>
<evidence type="ECO:0000256" key="1">
    <source>
        <dbReference type="ARBA" id="ARBA00001946"/>
    </source>
</evidence>
<accession>A0A845DUX8</accession>
<dbReference type="Proteomes" id="UP000460949">
    <property type="component" value="Unassembled WGS sequence"/>
</dbReference>
<dbReference type="CDD" id="cd01630">
    <property type="entry name" value="HAD_KDO-like"/>
    <property type="match status" value="1"/>
</dbReference>
<sequence>MSAQNVKLMVLDVDGVLTDGRLYIGSDQVEYKPFHTKDGMGISLARYAGIKTAIITGRQSPAVEKRAGELKIDFVYQGIHHKQKVLDEILESLNLTMDEVCYVGDDINDLPVLRQSGFACAPNDGVAIVKENVHLVTKAKGGEGAVREVVETILDAKGDLNEWIEDYLAGVTKSETVKVQQ</sequence>
<evidence type="ECO:0000256" key="6">
    <source>
        <dbReference type="ARBA" id="ARBA00022842"/>
    </source>
</evidence>
<comment type="caution">
    <text evidence="8">The sequence shown here is derived from an EMBL/GenBank/DDBJ whole genome shotgun (WGS) entry which is preliminary data.</text>
</comment>
<comment type="similarity">
    <text evidence="2">Belongs to the KdsC family.</text>
</comment>
<evidence type="ECO:0000256" key="4">
    <source>
        <dbReference type="ARBA" id="ARBA00022723"/>
    </source>
</evidence>
<protein>
    <submittedName>
        <fullName evidence="8">HAD-IIIA family hydrolase</fullName>
    </submittedName>
</protein>
<dbReference type="InterPro" id="IPR023214">
    <property type="entry name" value="HAD_sf"/>
</dbReference>
<dbReference type="InterPro" id="IPR010023">
    <property type="entry name" value="KdsC_fam"/>
</dbReference>
<comment type="subunit">
    <text evidence="3">Homotetramer.</text>
</comment>
<feature type="binding site" evidence="7">
    <location>
        <position position="14"/>
    </location>
    <ligand>
        <name>substrate</name>
    </ligand>
</feature>
<dbReference type="NCBIfam" id="TIGR01670">
    <property type="entry name" value="KdsC-phosphatas"/>
    <property type="match status" value="1"/>
</dbReference>
<evidence type="ECO:0000313" key="9">
    <source>
        <dbReference type="Proteomes" id="UP000460949"/>
    </source>
</evidence>
<dbReference type="EMBL" id="WMET01000002">
    <property type="protein sequence ID" value="MYL20122.1"/>
    <property type="molecule type" value="Genomic_DNA"/>
</dbReference>
<evidence type="ECO:0000256" key="7">
    <source>
        <dbReference type="PIRSR" id="PIRSR006118-2"/>
    </source>
</evidence>
<name>A0A845DUX8_9BACI</name>
<dbReference type="SUPFAM" id="SSF56784">
    <property type="entry name" value="HAD-like"/>
    <property type="match status" value="1"/>
</dbReference>
<evidence type="ECO:0000256" key="3">
    <source>
        <dbReference type="ARBA" id="ARBA00011881"/>
    </source>
</evidence>
<gene>
    <name evidence="8" type="ORF">GLW04_09515</name>
</gene>
<dbReference type="Gene3D" id="3.40.50.1000">
    <property type="entry name" value="HAD superfamily/HAD-like"/>
    <property type="match status" value="1"/>
</dbReference>